<keyword evidence="2" id="KW-0472">Membrane</keyword>
<keyword evidence="2" id="KW-1133">Transmembrane helix</keyword>
<dbReference type="InterPro" id="IPR011990">
    <property type="entry name" value="TPR-like_helical_dom_sf"/>
</dbReference>
<dbReference type="InterPro" id="IPR019412">
    <property type="entry name" value="IML2/TPR_39"/>
</dbReference>
<evidence type="ECO:0000256" key="2">
    <source>
        <dbReference type="SAM" id="Phobius"/>
    </source>
</evidence>
<dbReference type="GO" id="GO:0005829">
    <property type="term" value="C:cytosol"/>
    <property type="evidence" value="ECO:0007669"/>
    <property type="project" value="TreeGrafter"/>
</dbReference>
<dbReference type="Gene3D" id="1.25.40.10">
    <property type="entry name" value="Tetratricopeptide repeat domain"/>
    <property type="match status" value="1"/>
</dbReference>
<evidence type="ECO:0000313" key="3">
    <source>
        <dbReference type="EMBL" id="THH01646.1"/>
    </source>
</evidence>
<dbReference type="Pfam" id="PF10300">
    <property type="entry name" value="Iml2-TPR_39"/>
    <property type="match status" value="2"/>
</dbReference>
<dbReference type="Proteomes" id="UP000309038">
    <property type="component" value="Unassembled WGS sequence"/>
</dbReference>
<name>A0A4S4KSP7_9APHY</name>
<evidence type="ECO:0008006" key="5">
    <source>
        <dbReference type="Google" id="ProtNLM"/>
    </source>
</evidence>
<dbReference type="EMBL" id="SGPJ01000019">
    <property type="protein sequence ID" value="THH01646.1"/>
    <property type="molecule type" value="Genomic_DNA"/>
</dbReference>
<dbReference type="PANTHER" id="PTHR31859:SF1">
    <property type="entry name" value="TETRATRICOPEPTIDE REPEAT PROTEIN 39C"/>
    <property type="match status" value="1"/>
</dbReference>
<accession>A0A4S4KSP7</accession>
<keyword evidence="2" id="KW-0812">Transmembrane</keyword>
<protein>
    <recommendedName>
        <fullName evidence="5">Mitochondrial outer membrane protein IML2</fullName>
    </recommendedName>
</protein>
<dbReference type="PANTHER" id="PTHR31859">
    <property type="entry name" value="TETRATRICOPEPTIDE REPEAT PROTEIN 39 FAMILY MEMBER"/>
    <property type="match status" value="1"/>
</dbReference>
<comment type="caution">
    <text evidence="3">The sequence shown here is derived from an EMBL/GenBank/DDBJ whole genome shotgun (WGS) entry which is preliminary data.</text>
</comment>
<dbReference type="SUPFAM" id="SSF48452">
    <property type="entry name" value="TPR-like"/>
    <property type="match status" value="1"/>
</dbReference>
<gene>
    <name evidence="3" type="ORF">EW026_g1083</name>
</gene>
<evidence type="ECO:0000256" key="1">
    <source>
        <dbReference type="SAM" id="MobiDB-lite"/>
    </source>
</evidence>
<feature type="transmembrane region" description="Helical" evidence="2">
    <location>
        <begin position="214"/>
        <end position="240"/>
    </location>
</feature>
<feature type="transmembrane region" description="Helical" evidence="2">
    <location>
        <begin position="260"/>
        <end position="282"/>
    </location>
</feature>
<sequence length="615" mass="67518">MADETATELQSATTGFDALFANDIVLAREIFSSTDSPFHILGAGVCAFLEAALGMESGLMAQATQLLAEADSRAKKQLKTAKATKSSTRFPAGTEWELLQSDSVILHALTLALSESYMGYLQCFYELNSAHSKFTKLYKTVYPSGLDNYATPATSKLPSPSPSIHSESSSTHVAKQPRPSFFGRFTGSNLTTQPNPVSSTPDGPVEELIMSGTAFGYGLFNLVFSLLPAAVRGVVGFLGFKHDRKLALRALAVSANQTDVHAVFSGLVLMTYYGVVLLLSGYQADEQHILKQYLAMIDHVESRYPTGSLWILNRLIQRKKLVFELAWTLLSQRRYEEAAQTFIKITEINSWSHATYYFIAAGCYTSIKNFEKAQELLDAIPDLIDKKKIGGKDLPTEVFIKKKLAFYKEKQKRRTGSEADYVHSIKISPAEELAIFWNTHARIGKEIAHEHIAELCSLSPPVEISSPLTALGATPTLPSNPPDLDAPDELAVRSLILGIVHRTAGEYPASREFLVDAHKRHSTVKISTWVGGVACFELAVLDLKEAEVKLGGDDGVAMDSAKKIAWMDALKAAGVRLDQALSLAPQSVDLSSRLDTRISMLRDEMSTKREMIERV</sequence>
<organism evidence="3 4">
    <name type="scientific">Hermanssonia centrifuga</name>
    <dbReference type="NCBI Taxonomy" id="98765"/>
    <lineage>
        <taxon>Eukaryota</taxon>
        <taxon>Fungi</taxon>
        <taxon>Dikarya</taxon>
        <taxon>Basidiomycota</taxon>
        <taxon>Agaricomycotina</taxon>
        <taxon>Agaricomycetes</taxon>
        <taxon>Polyporales</taxon>
        <taxon>Meruliaceae</taxon>
        <taxon>Hermanssonia</taxon>
    </lineage>
</organism>
<proteinExistence type="predicted"/>
<feature type="region of interest" description="Disordered" evidence="1">
    <location>
        <begin position="153"/>
        <end position="177"/>
    </location>
</feature>
<dbReference type="GO" id="GO:0005634">
    <property type="term" value="C:nucleus"/>
    <property type="evidence" value="ECO:0007669"/>
    <property type="project" value="TreeGrafter"/>
</dbReference>
<evidence type="ECO:0000313" key="4">
    <source>
        <dbReference type="Proteomes" id="UP000309038"/>
    </source>
</evidence>
<keyword evidence="4" id="KW-1185">Reference proteome</keyword>
<dbReference type="GO" id="GO:0005741">
    <property type="term" value="C:mitochondrial outer membrane"/>
    <property type="evidence" value="ECO:0007669"/>
    <property type="project" value="TreeGrafter"/>
</dbReference>
<reference evidence="3 4" key="1">
    <citation type="submission" date="2019-02" db="EMBL/GenBank/DDBJ databases">
        <title>Genome sequencing of the rare red list fungi Phlebia centrifuga.</title>
        <authorList>
            <person name="Buettner E."/>
            <person name="Kellner H."/>
        </authorList>
    </citation>
    <scope>NUCLEOTIDE SEQUENCE [LARGE SCALE GENOMIC DNA]</scope>
    <source>
        <strain evidence="3 4">DSM 108282</strain>
    </source>
</reference>
<dbReference type="AlphaFoldDB" id="A0A4S4KSP7"/>